<proteinExistence type="predicted"/>
<evidence type="ECO:0000256" key="1">
    <source>
        <dbReference type="SAM" id="Phobius"/>
    </source>
</evidence>
<organism evidence="2 3">
    <name type="scientific">Shimia sagamensis</name>
    <dbReference type="NCBI Taxonomy" id="1566352"/>
    <lineage>
        <taxon>Bacteria</taxon>
        <taxon>Pseudomonadati</taxon>
        <taxon>Pseudomonadota</taxon>
        <taxon>Alphaproteobacteria</taxon>
        <taxon>Rhodobacterales</taxon>
        <taxon>Roseobacteraceae</taxon>
    </lineage>
</organism>
<keyword evidence="3" id="KW-1185">Reference proteome</keyword>
<protein>
    <submittedName>
        <fullName evidence="2">Uncharacterized protein</fullName>
    </submittedName>
</protein>
<evidence type="ECO:0000313" key="3">
    <source>
        <dbReference type="Proteomes" id="UP001157961"/>
    </source>
</evidence>
<feature type="transmembrane region" description="Helical" evidence="1">
    <location>
        <begin position="35"/>
        <end position="53"/>
    </location>
</feature>
<keyword evidence="1" id="KW-0812">Transmembrane</keyword>
<feature type="transmembrane region" description="Helical" evidence="1">
    <location>
        <begin position="58"/>
        <end position="75"/>
    </location>
</feature>
<dbReference type="RefSeq" id="WP_283426922.1">
    <property type="nucleotide sequence ID" value="NZ_FXTY01000006.1"/>
</dbReference>
<gene>
    <name evidence="2" type="ORF">SAMN06265373_10666</name>
</gene>
<dbReference type="EMBL" id="FXTY01000006">
    <property type="protein sequence ID" value="SMP28603.1"/>
    <property type="molecule type" value="Genomic_DNA"/>
</dbReference>
<accession>A0ABY1P866</accession>
<keyword evidence="1" id="KW-0472">Membrane</keyword>
<dbReference type="Proteomes" id="UP001157961">
    <property type="component" value="Unassembled WGS sequence"/>
</dbReference>
<sequence length="128" mass="13581">MRHLLPALIAALLMGALIALDVARPLGAHPWWSQKTLLIGAPLGLILATLTSLKLRPIPLTITFAITIALAFATAKHGQAQFAASYAEDQLAGKLWYFGWIATGATLAATLTATLTALIQTLCPNKPR</sequence>
<name>A0ABY1P866_9RHOB</name>
<comment type="caution">
    <text evidence="2">The sequence shown here is derived from an EMBL/GenBank/DDBJ whole genome shotgun (WGS) entry which is preliminary data.</text>
</comment>
<reference evidence="2 3" key="1">
    <citation type="submission" date="2017-05" db="EMBL/GenBank/DDBJ databases">
        <authorList>
            <person name="Varghese N."/>
            <person name="Submissions S."/>
        </authorList>
    </citation>
    <scope>NUCLEOTIDE SEQUENCE [LARGE SCALE GENOMIC DNA]</scope>
    <source>
        <strain evidence="2 3">DSM 29734</strain>
    </source>
</reference>
<evidence type="ECO:0000313" key="2">
    <source>
        <dbReference type="EMBL" id="SMP28603.1"/>
    </source>
</evidence>
<feature type="transmembrane region" description="Helical" evidence="1">
    <location>
        <begin position="95"/>
        <end position="119"/>
    </location>
</feature>
<keyword evidence="1" id="KW-1133">Transmembrane helix</keyword>